<comment type="caution">
    <text evidence="1">The sequence shown here is derived from an EMBL/GenBank/DDBJ whole genome shotgun (WGS) entry which is preliminary data.</text>
</comment>
<proteinExistence type="predicted"/>
<sequence>MSPQNIVEIISYKTLMFLMPDFFFVDDMYTFRCEFLYKMIIDIGQPLLLSDNSLVDIRKNSFRAEIFIVLIFRFTAELHNPFEGCHTNTEKLILIV</sequence>
<organism evidence="1">
    <name type="scientific">bioreactor metagenome</name>
    <dbReference type="NCBI Taxonomy" id="1076179"/>
    <lineage>
        <taxon>unclassified sequences</taxon>
        <taxon>metagenomes</taxon>
        <taxon>ecological metagenomes</taxon>
    </lineage>
</organism>
<gene>
    <name evidence="1" type="ORF">SDC9_101864</name>
</gene>
<name>A0A645APR8_9ZZZZ</name>
<accession>A0A645APR8</accession>
<dbReference type="EMBL" id="VSSQ01015102">
    <property type="protein sequence ID" value="MPM55079.1"/>
    <property type="molecule type" value="Genomic_DNA"/>
</dbReference>
<dbReference type="AlphaFoldDB" id="A0A645APR8"/>
<evidence type="ECO:0000313" key="1">
    <source>
        <dbReference type="EMBL" id="MPM55079.1"/>
    </source>
</evidence>
<reference evidence="1" key="1">
    <citation type="submission" date="2019-08" db="EMBL/GenBank/DDBJ databases">
        <authorList>
            <person name="Kucharzyk K."/>
            <person name="Murdoch R.W."/>
            <person name="Higgins S."/>
            <person name="Loffler F."/>
        </authorList>
    </citation>
    <scope>NUCLEOTIDE SEQUENCE</scope>
</reference>
<protein>
    <submittedName>
        <fullName evidence="1">Uncharacterized protein</fullName>
    </submittedName>
</protein>